<evidence type="ECO:0000313" key="5">
    <source>
        <dbReference type="Proteomes" id="UP000654123"/>
    </source>
</evidence>
<feature type="compositionally biased region" description="Low complexity" evidence="1">
    <location>
        <begin position="166"/>
        <end position="177"/>
    </location>
</feature>
<dbReference type="PANTHER" id="PTHR34473">
    <property type="entry name" value="UPF0699 TRANSMEMBRANE PROTEIN YDBS"/>
    <property type="match status" value="1"/>
</dbReference>
<feature type="domain" description="YdbS-like PH" evidence="3">
    <location>
        <begin position="83"/>
        <end position="160"/>
    </location>
</feature>
<evidence type="ECO:0000259" key="3">
    <source>
        <dbReference type="Pfam" id="PF03703"/>
    </source>
</evidence>
<feature type="compositionally biased region" description="Gly residues" evidence="1">
    <location>
        <begin position="178"/>
        <end position="187"/>
    </location>
</feature>
<organism evidence="4 5">
    <name type="scientific">Streptomyces roseolilacinus</name>
    <dbReference type="NCBI Taxonomy" id="66904"/>
    <lineage>
        <taxon>Bacteria</taxon>
        <taxon>Bacillati</taxon>
        <taxon>Actinomycetota</taxon>
        <taxon>Actinomycetes</taxon>
        <taxon>Kitasatosporales</taxon>
        <taxon>Streptomycetaceae</taxon>
        <taxon>Streptomyces</taxon>
    </lineage>
</organism>
<evidence type="ECO:0000256" key="2">
    <source>
        <dbReference type="SAM" id="Phobius"/>
    </source>
</evidence>
<feature type="region of interest" description="Disordered" evidence="1">
    <location>
        <begin position="166"/>
        <end position="187"/>
    </location>
</feature>
<evidence type="ECO:0000313" key="4">
    <source>
        <dbReference type="EMBL" id="GGP96809.1"/>
    </source>
</evidence>
<feature type="transmembrane region" description="Helical" evidence="2">
    <location>
        <begin position="23"/>
        <end position="51"/>
    </location>
</feature>
<accession>A0A918EIH3</accession>
<dbReference type="Pfam" id="PF03703">
    <property type="entry name" value="bPH_2"/>
    <property type="match status" value="1"/>
</dbReference>
<dbReference type="RefSeq" id="WP_189530850.1">
    <property type="nucleotide sequence ID" value="NZ_BMSV01000002.1"/>
</dbReference>
<protein>
    <recommendedName>
        <fullName evidence="3">YdbS-like PH domain-containing protein</fullName>
    </recommendedName>
</protein>
<dbReference type="PANTHER" id="PTHR34473:SF3">
    <property type="entry name" value="TRANSMEMBRANE PROTEIN-RELATED"/>
    <property type="match status" value="1"/>
</dbReference>
<name>A0A918EIH3_9ACTN</name>
<dbReference type="EMBL" id="BMSV01000002">
    <property type="protein sequence ID" value="GGP96809.1"/>
    <property type="molecule type" value="Genomic_DNA"/>
</dbReference>
<proteinExistence type="predicted"/>
<dbReference type="AlphaFoldDB" id="A0A918EIH3"/>
<feature type="transmembrane region" description="Helical" evidence="2">
    <location>
        <begin position="57"/>
        <end position="76"/>
    </location>
</feature>
<keyword evidence="2" id="KW-1133">Transmembrane helix</keyword>
<dbReference type="Proteomes" id="UP000654123">
    <property type="component" value="Unassembled WGS sequence"/>
</dbReference>
<keyword evidence="2" id="KW-0812">Transmembrane</keyword>
<reference evidence="4" key="1">
    <citation type="journal article" date="2014" name="Int. J. Syst. Evol. Microbiol.">
        <title>Complete genome sequence of Corynebacterium casei LMG S-19264T (=DSM 44701T), isolated from a smear-ripened cheese.</title>
        <authorList>
            <consortium name="US DOE Joint Genome Institute (JGI-PGF)"/>
            <person name="Walter F."/>
            <person name="Albersmeier A."/>
            <person name="Kalinowski J."/>
            <person name="Ruckert C."/>
        </authorList>
    </citation>
    <scope>NUCLEOTIDE SEQUENCE</scope>
    <source>
        <strain evidence="4">JCM 4335</strain>
    </source>
</reference>
<evidence type="ECO:0000256" key="1">
    <source>
        <dbReference type="SAM" id="MobiDB-lite"/>
    </source>
</evidence>
<comment type="caution">
    <text evidence="4">The sequence shown here is derived from an EMBL/GenBank/DDBJ whole genome shotgun (WGS) entry which is preliminary data.</text>
</comment>
<keyword evidence="5" id="KW-1185">Reference proteome</keyword>
<gene>
    <name evidence="4" type="ORF">GCM10010249_13880</name>
</gene>
<reference evidence="4" key="2">
    <citation type="submission" date="2020-09" db="EMBL/GenBank/DDBJ databases">
        <authorList>
            <person name="Sun Q."/>
            <person name="Ohkuma M."/>
        </authorList>
    </citation>
    <scope>NUCLEOTIDE SEQUENCE</scope>
    <source>
        <strain evidence="4">JCM 4335</strain>
    </source>
</reference>
<dbReference type="InterPro" id="IPR005182">
    <property type="entry name" value="YdbS-like_PH"/>
</dbReference>
<keyword evidence="2" id="KW-0472">Membrane</keyword>
<sequence>MSLPPAPRLRPPRHRVDPLARRWWTLQALVTVSGPMLLTALALGLLCTLFFAGALPWLAPLLLAVLVVPALGYLLLMPRRRYATHAWELGAHAVYGAGGWMWQWRRVAPLSQVQTVDTVRGPIQRRYGLATLTVTTASTAGDIKIMGLPDALAEELARTIGRAAHTTRTAPPAPAGGADAGVPGGAA</sequence>